<evidence type="ECO:0000256" key="5">
    <source>
        <dbReference type="ARBA" id="ARBA00023027"/>
    </source>
</evidence>
<dbReference type="FunFam" id="3.40.50.10140:FF:000007">
    <property type="entry name" value="Disease resistance protein (TIR-NBS-LRR class)"/>
    <property type="match status" value="1"/>
</dbReference>
<dbReference type="InterPro" id="IPR035897">
    <property type="entry name" value="Toll_tir_struct_dom_sf"/>
</dbReference>
<dbReference type="Proteomes" id="UP001459277">
    <property type="component" value="Unassembled WGS sequence"/>
</dbReference>
<evidence type="ECO:0000256" key="4">
    <source>
        <dbReference type="ARBA" id="ARBA00022801"/>
    </source>
</evidence>
<dbReference type="InterPro" id="IPR045344">
    <property type="entry name" value="C-JID"/>
</dbReference>
<accession>A0AAW2CG55</accession>
<evidence type="ECO:0000256" key="3">
    <source>
        <dbReference type="ARBA" id="ARBA00022737"/>
    </source>
</evidence>
<keyword evidence="5" id="KW-0520">NAD</keyword>
<dbReference type="Pfam" id="PF01582">
    <property type="entry name" value="TIR"/>
    <property type="match status" value="1"/>
</dbReference>
<feature type="region of interest" description="Disordered" evidence="7">
    <location>
        <begin position="388"/>
        <end position="410"/>
    </location>
</feature>
<dbReference type="Gene3D" id="3.40.50.10140">
    <property type="entry name" value="Toll/interleukin-1 receptor homology (TIR) domain"/>
    <property type="match status" value="1"/>
</dbReference>
<keyword evidence="2" id="KW-0433">Leucine-rich repeat</keyword>
<protein>
    <recommendedName>
        <fullName evidence="1">ADP-ribosyl cyclase/cyclic ADP-ribose hydrolase</fullName>
        <ecNumber evidence="1">3.2.2.6</ecNumber>
    </recommendedName>
</protein>
<comment type="caution">
    <text evidence="9">The sequence shown here is derived from an EMBL/GenBank/DDBJ whole genome shotgun (WGS) entry which is preliminary data.</text>
</comment>
<dbReference type="PANTHER" id="PTHR32009">
    <property type="entry name" value="TMV RESISTANCE PROTEIN N-LIKE"/>
    <property type="match status" value="1"/>
</dbReference>
<dbReference type="PANTHER" id="PTHR32009:SF39">
    <property type="entry name" value="TIR DOMAIN-CONTAINING PROTEIN"/>
    <property type="match status" value="1"/>
</dbReference>
<feature type="region of interest" description="Disordered" evidence="7">
    <location>
        <begin position="1"/>
        <end position="21"/>
    </location>
</feature>
<evidence type="ECO:0000313" key="9">
    <source>
        <dbReference type="EMBL" id="KAK9996347.1"/>
    </source>
</evidence>
<dbReference type="AlphaFoldDB" id="A0AAW2CG55"/>
<sequence>MAKTLVASSFHRPGQRDSHPLSSRFGNIFHMASSSSFSSTTPSWKYNVFLSFRGEETRNTFTDHLYDALKKKGIITFRDEEKLETGKSISSELFKAIEDSRIALVILSKNYASSTWCLDELRKIVDCMKEKGMTVLPVFYDVDPSDVRKQLKNFEKAFVAHEERFKENMEKVEMWKNALTEVANLKGWHLVNRIDNRYYNWRYDMFIPGSVIPKWFRYQSMGSEVNIKEPSSHLCTNEWMGIAVCVVFGSLPHHLIMSDCLMSCQLIVNGNNLSATPNIGRKVGSSDHIWLLYLLNQYYKELAKDIKLLKECEANEFNQIGIKIGTNSKMEVKKCGFRMVYKKDIEDLNQTMSQSSNTSIIPYEDLGVLHHNSDNSMVVGDGNIAKRTRDDYDGVGPSGEGTSNDMPNPKRIERLPEFKTHGNSDCPESSMQKSLIHNRQIRVTAGKYQGKRESSCGGL</sequence>
<dbReference type="EMBL" id="JAZDWU010000007">
    <property type="protein sequence ID" value="KAK9996347.1"/>
    <property type="molecule type" value="Genomic_DNA"/>
</dbReference>
<gene>
    <name evidence="9" type="ORF">SO802_021033</name>
</gene>
<dbReference type="SUPFAM" id="SSF52200">
    <property type="entry name" value="Toll/Interleukin receptor TIR domain"/>
    <property type="match status" value="1"/>
</dbReference>
<keyword evidence="10" id="KW-1185">Reference proteome</keyword>
<evidence type="ECO:0000256" key="7">
    <source>
        <dbReference type="SAM" id="MobiDB-lite"/>
    </source>
</evidence>
<dbReference type="SMART" id="SM00255">
    <property type="entry name" value="TIR"/>
    <property type="match status" value="1"/>
</dbReference>
<dbReference type="PROSITE" id="PS50104">
    <property type="entry name" value="TIR"/>
    <property type="match status" value="1"/>
</dbReference>
<proteinExistence type="predicted"/>
<dbReference type="GO" id="GO:0061809">
    <property type="term" value="F:NAD+ nucleosidase activity, cyclic ADP-ribose generating"/>
    <property type="evidence" value="ECO:0007669"/>
    <property type="project" value="UniProtKB-EC"/>
</dbReference>
<comment type="catalytic activity">
    <reaction evidence="6">
        <text>NAD(+) + H2O = ADP-D-ribose + nicotinamide + H(+)</text>
        <dbReference type="Rhea" id="RHEA:16301"/>
        <dbReference type="ChEBI" id="CHEBI:15377"/>
        <dbReference type="ChEBI" id="CHEBI:15378"/>
        <dbReference type="ChEBI" id="CHEBI:17154"/>
        <dbReference type="ChEBI" id="CHEBI:57540"/>
        <dbReference type="ChEBI" id="CHEBI:57967"/>
        <dbReference type="EC" id="3.2.2.6"/>
    </reaction>
    <physiologicalReaction direction="left-to-right" evidence="6">
        <dbReference type="Rhea" id="RHEA:16302"/>
    </physiologicalReaction>
</comment>
<keyword evidence="3" id="KW-0677">Repeat</keyword>
<reference evidence="9 10" key="1">
    <citation type="submission" date="2024-01" db="EMBL/GenBank/DDBJ databases">
        <title>A telomere-to-telomere, gap-free genome of sweet tea (Lithocarpus litseifolius).</title>
        <authorList>
            <person name="Zhou J."/>
        </authorList>
    </citation>
    <scope>NUCLEOTIDE SEQUENCE [LARGE SCALE GENOMIC DNA]</scope>
    <source>
        <strain evidence="9">Zhou-2022a</strain>
        <tissue evidence="9">Leaf</tissue>
    </source>
</reference>
<dbReference type="GO" id="GO:0007165">
    <property type="term" value="P:signal transduction"/>
    <property type="evidence" value="ECO:0007669"/>
    <property type="project" value="InterPro"/>
</dbReference>
<evidence type="ECO:0000259" key="8">
    <source>
        <dbReference type="PROSITE" id="PS50104"/>
    </source>
</evidence>
<name>A0AAW2CG55_9ROSI</name>
<dbReference type="GO" id="GO:0006950">
    <property type="term" value="P:response to stress"/>
    <property type="evidence" value="ECO:0007669"/>
    <property type="project" value="UniProtKB-ARBA"/>
</dbReference>
<organism evidence="9 10">
    <name type="scientific">Lithocarpus litseifolius</name>
    <dbReference type="NCBI Taxonomy" id="425828"/>
    <lineage>
        <taxon>Eukaryota</taxon>
        <taxon>Viridiplantae</taxon>
        <taxon>Streptophyta</taxon>
        <taxon>Embryophyta</taxon>
        <taxon>Tracheophyta</taxon>
        <taxon>Spermatophyta</taxon>
        <taxon>Magnoliopsida</taxon>
        <taxon>eudicotyledons</taxon>
        <taxon>Gunneridae</taxon>
        <taxon>Pentapetalae</taxon>
        <taxon>rosids</taxon>
        <taxon>fabids</taxon>
        <taxon>Fagales</taxon>
        <taxon>Fagaceae</taxon>
        <taxon>Lithocarpus</taxon>
    </lineage>
</organism>
<dbReference type="Pfam" id="PF20160">
    <property type="entry name" value="C-JID"/>
    <property type="match status" value="1"/>
</dbReference>
<feature type="domain" description="TIR" evidence="8">
    <location>
        <begin position="44"/>
        <end position="205"/>
    </location>
</feature>
<evidence type="ECO:0000256" key="2">
    <source>
        <dbReference type="ARBA" id="ARBA00022614"/>
    </source>
</evidence>
<evidence type="ECO:0000256" key="6">
    <source>
        <dbReference type="ARBA" id="ARBA00047304"/>
    </source>
</evidence>
<evidence type="ECO:0000256" key="1">
    <source>
        <dbReference type="ARBA" id="ARBA00011982"/>
    </source>
</evidence>
<dbReference type="InterPro" id="IPR000157">
    <property type="entry name" value="TIR_dom"/>
</dbReference>
<keyword evidence="4" id="KW-0378">Hydrolase</keyword>
<evidence type="ECO:0000313" key="10">
    <source>
        <dbReference type="Proteomes" id="UP001459277"/>
    </source>
</evidence>
<dbReference type="EC" id="3.2.2.6" evidence="1"/>